<dbReference type="RefSeq" id="XP_015272250.1">
    <property type="nucleotide sequence ID" value="XM_015416764.1"/>
</dbReference>
<feature type="signal peptide" evidence="6">
    <location>
        <begin position="1"/>
        <end position="35"/>
    </location>
</feature>
<dbReference type="PANTHER" id="PTHR18820">
    <property type="entry name" value="LEG1"/>
    <property type="match status" value="1"/>
</dbReference>
<evidence type="ECO:0000256" key="2">
    <source>
        <dbReference type="ARBA" id="ARBA00009122"/>
    </source>
</evidence>
<evidence type="ECO:0000313" key="7">
    <source>
        <dbReference type="Proteomes" id="UP000694871"/>
    </source>
</evidence>
<name>A0ABM1KEW3_GEKJA</name>
<accession>A0ABM1KEW3</accession>
<keyword evidence="5" id="KW-0325">Glycoprotein</keyword>
<keyword evidence="4 6" id="KW-0732">Signal</keyword>
<comment type="similarity">
    <text evidence="2">Belongs to the LEG1 family.</text>
</comment>
<organism evidence="7 8">
    <name type="scientific">Gekko japonicus</name>
    <name type="common">Schlegel's Japanese gecko</name>
    <dbReference type="NCBI Taxonomy" id="146911"/>
    <lineage>
        <taxon>Eukaryota</taxon>
        <taxon>Metazoa</taxon>
        <taxon>Chordata</taxon>
        <taxon>Craniata</taxon>
        <taxon>Vertebrata</taxon>
        <taxon>Euteleostomi</taxon>
        <taxon>Lepidosauria</taxon>
        <taxon>Squamata</taxon>
        <taxon>Bifurcata</taxon>
        <taxon>Gekkota</taxon>
        <taxon>Gekkonidae</taxon>
        <taxon>Gekkoninae</taxon>
        <taxon>Gekko</taxon>
    </lineage>
</organism>
<comment type="subcellular location">
    <subcellularLocation>
        <location evidence="1">Secreted</location>
    </subcellularLocation>
</comment>
<dbReference type="GeneID" id="107115138"/>
<evidence type="ECO:0000313" key="8">
    <source>
        <dbReference type="RefSeq" id="XP_015272250.1"/>
    </source>
</evidence>
<evidence type="ECO:0000256" key="6">
    <source>
        <dbReference type="SAM" id="SignalP"/>
    </source>
</evidence>
<proteinExistence type="inferred from homology"/>
<protein>
    <submittedName>
        <fullName evidence="8">Protein LEG1 homolog</fullName>
    </submittedName>
</protein>
<dbReference type="InterPro" id="IPR008499">
    <property type="entry name" value="Leg1"/>
</dbReference>
<evidence type="ECO:0000256" key="5">
    <source>
        <dbReference type="ARBA" id="ARBA00023180"/>
    </source>
</evidence>
<evidence type="ECO:0000256" key="4">
    <source>
        <dbReference type="ARBA" id="ARBA00022729"/>
    </source>
</evidence>
<dbReference type="Pfam" id="PF05612">
    <property type="entry name" value="Leg1"/>
    <property type="match status" value="1"/>
</dbReference>
<dbReference type="Proteomes" id="UP000694871">
    <property type="component" value="Unplaced"/>
</dbReference>
<evidence type="ECO:0000256" key="1">
    <source>
        <dbReference type="ARBA" id="ARBA00004613"/>
    </source>
</evidence>
<reference evidence="8" key="1">
    <citation type="submission" date="2025-08" db="UniProtKB">
        <authorList>
            <consortium name="RefSeq"/>
        </authorList>
    </citation>
    <scope>IDENTIFICATION</scope>
</reference>
<sequence length="376" mass="42507">MVLSGRTPVGLRQSLCHLPCFLLVATLICSAPAETWTPEGYQDAFPPLWHLAPGNLEEYPVKGNKILIAAWNYKERMGMYKIMLQHSAKYFAALGANNEDNILWGLPLQHGWQYQSGRLADPLNFTSCGHEDGENLCISAHSWWACANYALAIIPFLGAVESGLFGDLPYEVEMLPPDERKDDFCHNTVECNNHAPKVMAGWRDYFKYLSSTARNSEAISFSKDEALKYMWKAHVLSLSYALPKCQNRLKFLSGPESAFGADWGNAVDFIAATHFSTDQITTNHFQTGLPPRKLLEGDRAPSIGDFTPTQNKVLSLLSFLRKTNEKMRELVQMFTEKCADETQLCYPFSDVRRNFVGVMENGNVYRSWKESRTCPY</sequence>
<feature type="chain" id="PRO_5046020517" evidence="6">
    <location>
        <begin position="36"/>
        <end position="376"/>
    </location>
</feature>
<dbReference type="PANTHER" id="PTHR18820:SF1">
    <property type="entry name" value="PROTEIN LEG1 HOMOLOG"/>
    <property type="match status" value="1"/>
</dbReference>
<keyword evidence="7" id="KW-1185">Reference proteome</keyword>
<keyword evidence="3" id="KW-0964">Secreted</keyword>
<evidence type="ECO:0000256" key="3">
    <source>
        <dbReference type="ARBA" id="ARBA00022525"/>
    </source>
</evidence>
<gene>
    <name evidence="8" type="primary">LOC107115138</name>
</gene>